<dbReference type="SMART" id="SM00829">
    <property type="entry name" value="PKS_ER"/>
    <property type="match status" value="1"/>
</dbReference>
<evidence type="ECO:0000256" key="3">
    <source>
        <dbReference type="ARBA" id="ARBA00022741"/>
    </source>
</evidence>
<dbReference type="InterPro" id="IPR020843">
    <property type="entry name" value="ER"/>
</dbReference>
<gene>
    <name evidence="7" type="ORF">DSM5745_08686</name>
</gene>
<dbReference type="SUPFAM" id="SSF50129">
    <property type="entry name" value="GroES-like"/>
    <property type="match status" value="1"/>
</dbReference>
<proteinExistence type="inferred from homology"/>
<dbReference type="Gene3D" id="3.40.50.720">
    <property type="entry name" value="NAD(P)-binding Rossmann-like Domain"/>
    <property type="match status" value="1"/>
</dbReference>
<dbReference type="Pfam" id="PF08240">
    <property type="entry name" value="ADH_N"/>
    <property type="match status" value="1"/>
</dbReference>
<evidence type="ECO:0000256" key="5">
    <source>
        <dbReference type="ARBA" id="ARBA00023002"/>
    </source>
</evidence>
<dbReference type="OrthoDB" id="48317at2759"/>
<dbReference type="PANTHER" id="PTHR45348">
    <property type="entry name" value="HYPOTHETICAL OXIDOREDUCTASE (EUROFUNG)"/>
    <property type="match status" value="1"/>
</dbReference>
<dbReference type="GO" id="GO:0016651">
    <property type="term" value="F:oxidoreductase activity, acting on NAD(P)H"/>
    <property type="evidence" value="ECO:0007669"/>
    <property type="project" value="InterPro"/>
</dbReference>
<dbReference type="CDD" id="cd08249">
    <property type="entry name" value="enoyl_reductase_like"/>
    <property type="match status" value="1"/>
</dbReference>
<dbReference type="InterPro" id="IPR036291">
    <property type="entry name" value="NAD(P)-bd_dom_sf"/>
</dbReference>
<accession>A0A3D8R4M4</accession>
<dbReference type="SUPFAM" id="SSF51735">
    <property type="entry name" value="NAD(P)-binding Rossmann-fold domains"/>
    <property type="match status" value="1"/>
</dbReference>
<keyword evidence="5" id="KW-0560">Oxidoreductase</keyword>
<dbReference type="Gene3D" id="3.90.180.10">
    <property type="entry name" value="Medium-chain alcohol dehydrogenases, catalytic domain"/>
    <property type="match status" value="1"/>
</dbReference>
<dbReference type="AlphaFoldDB" id="A0A3D8R4M4"/>
<dbReference type="InterPro" id="IPR013154">
    <property type="entry name" value="ADH-like_N"/>
</dbReference>
<evidence type="ECO:0000256" key="4">
    <source>
        <dbReference type="ARBA" id="ARBA00022857"/>
    </source>
</evidence>
<keyword evidence="3" id="KW-0547">Nucleotide-binding</keyword>
<sequence length="409" mass="44254">MPVRLLSDRTLLVDADVKADVRPTYRQSYCISSHHAARPPALVAMSLPALQTALVQTPLASGIDLPLTINHETPIPKAPTEHHVLVRVLAVALNPNDHKMITHLNMPGGVAGCDFCGLVEPSPDGHTVPRFPAGTRVCGALFAYNPAHRNNGSFAQWLVADSRLLVKVPDAWTDFEAASLGVGWSTLCLAFSDPDALALEGLPTQPTHKTRDPVLVYGGGTASGTLACQLLTLMGYTPLAVASERSFALARSYGAAATASYTSKDCVGTIKSLTERPIRHVLDCITDIESVPICFSALARTGGRYACLEECPAAWRTRRAVRVKEVMGFQVLGVDMDLGESTYTRPRSQRLMDIGMVWAREMEVLMETGRIRAHPVREVEGGFEGIVSGLEMLRKGEVRGQKLVVRIPV</sequence>
<reference evidence="7 8" key="1">
    <citation type="journal article" date="2018" name="IMA Fungus">
        <title>IMA Genome-F 9: Draft genome sequence of Annulohypoxylon stygium, Aspergillus mulundensis, Berkeleyomyces basicola (syn. Thielaviopsis basicola), Ceratocystis smalleyi, two Cercospora beticola strains, Coleophoma cylindrospora, Fusarium fracticaudum, Phialophora cf. hyalina, and Morchella septimelata.</title>
        <authorList>
            <person name="Wingfield B.D."/>
            <person name="Bills G.F."/>
            <person name="Dong Y."/>
            <person name="Huang W."/>
            <person name="Nel W.J."/>
            <person name="Swalarsk-Parry B.S."/>
            <person name="Vaghefi N."/>
            <person name="Wilken P.M."/>
            <person name="An Z."/>
            <person name="de Beer Z.W."/>
            <person name="De Vos L."/>
            <person name="Chen L."/>
            <person name="Duong T.A."/>
            <person name="Gao Y."/>
            <person name="Hammerbacher A."/>
            <person name="Kikkert J.R."/>
            <person name="Li Y."/>
            <person name="Li H."/>
            <person name="Li K."/>
            <person name="Li Q."/>
            <person name="Liu X."/>
            <person name="Ma X."/>
            <person name="Naidoo K."/>
            <person name="Pethybridge S.J."/>
            <person name="Sun J."/>
            <person name="Steenkamp E.T."/>
            <person name="van der Nest M.A."/>
            <person name="van Wyk S."/>
            <person name="Wingfield M.J."/>
            <person name="Xiong C."/>
            <person name="Yue Q."/>
            <person name="Zhang X."/>
        </authorList>
    </citation>
    <scope>NUCLEOTIDE SEQUENCE [LARGE SCALE GENOMIC DNA]</scope>
    <source>
        <strain evidence="7 8">DSM 5745</strain>
    </source>
</reference>
<dbReference type="InterPro" id="IPR011032">
    <property type="entry name" value="GroES-like_sf"/>
</dbReference>
<dbReference type="PANTHER" id="PTHR45348:SF1">
    <property type="entry name" value="TRANS-ENOYL REDUCTASE STHE"/>
    <property type="match status" value="1"/>
</dbReference>
<name>A0A3D8R4M4_9EURO</name>
<dbReference type="GO" id="GO:0000166">
    <property type="term" value="F:nucleotide binding"/>
    <property type="evidence" value="ECO:0007669"/>
    <property type="project" value="UniProtKB-KW"/>
</dbReference>
<keyword evidence="4" id="KW-0521">NADP</keyword>
<dbReference type="InterPro" id="IPR047122">
    <property type="entry name" value="Trans-enoyl_RdTase-like"/>
</dbReference>
<evidence type="ECO:0000256" key="1">
    <source>
        <dbReference type="ARBA" id="ARBA00008072"/>
    </source>
</evidence>
<dbReference type="Proteomes" id="UP000256690">
    <property type="component" value="Unassembled WGS sequence"/>
</dbReference>
<evidence type="ECO:0000259" key="6">
    <source>
        <dbReference type="SMART" id="SM00829"/>
    </source>
</evidence>
<keyword evidence="8" id="KW-1185">Reference proteome</keyword>
<dbReference type="Pfam" id="PF00107">
    <property type="entry name" value="ADH_zinc_N"/>
    <property type="match status" value="1"/>
</dbReference>
<organism evidence="7 8">
    <name type="scientific">Aspergillus mulundensis</name>
    <dbReference type="NCBI Taxonomy" id="1810919"/>
    <lineage>
        <taxon>Eukaryota</taxon>
        <taxon>Fungi</taxon>
        <taxon>Dikarya</taxon>
        <taxon>Ascomycota</taxon>
        <taxon>Pezizomycotina</taxon>
        <taxon>Eurotiomycetes</taxon>
        <taxon>Eurotiomycetidae</taxon>
        <taxon>Eurotiales</taxon>
        <taxon>Aspergillaceae</taxon>
        <taxon>Aspergillus</taxon>
        <taxon>Aspergillus subgen. Nidulantes</taxon>
    </lineage>
</organism>
<evidence type="ECO:0000313" key="7">
    <source>
        <dbReference type="EMBL" id="RDW68926.1"/>
    </source>
</evidence>
<dbReference type="GeneID" id="38119056"/>
<comment type="subunit">
    <text evidence="2">Monomer.</text>
</comment>
<feature type="domain" description="Enoyl reductase (ER)" evidence="6">
    <location>
        <begin position="64"/>
        <end position="405"/>
    </location>
</feature>
<dbReference type="InterPro" id="IPR013149">
    <property type="entry name" value="ADH-like_C"/>
</dbReference>
<dbReference type="EMBL" id="PVWQ01000011">
    <property type="protein sequence ID" value="RDW68926.1"/>
    <property type="molecule type" value="Genomic_DNA"/>
</dbReference>
<dbReference type="RefSeq" id="XP_026600715.1">
    <property type="nucleotide sequence ID" value="XM_026750702.1"/>
</dbReference>
<comment type="similarity">
    <text evidence="1">Belongs to the zinc-containing alcohol dehydrogenase family.</text>
</comment>
<evidence type="ECO:0000256" key="2">
    <source>
        <dbReference type="ARBA" id="ARBA00011245"/>
    </source>
</evidence>
<protein>
    <recommendedName>
        <fullName evidence="6">Enoyl reductase (ER) domain-containing protein</fullName>
    </recommendedName>
</protein>
<dbReference type="STRING" id="1810919.A0A3D8R4M4"/>
<comment type="caution">
    <text evidence="7">The sequence shown here is derived from an EMBL/GenBank/DDBJ whole genome shotgun (WGS) entry which is preliminary data.</text>
</comment>
<evidence type="ECO:0000313" key="8">
    <source>
        <dbReference type="Proteomes" id="UP000256690"/>
    </source>
</evidence>